<dbReference type="PANTHER" id="PTHR30570:SF6">
    <property type="entry name" value="PHOSPHATE-BINDING PROTEIN PSTS"/>
    <property type="match status" value="1"/>
</dbReference>
<evidence type="ECO:0000313" key="5">
    <source>
        <dbReference type="Proteomes" id="UP000199518"/>
    </source>
</evidence>
<dbReference type="Proteomes" id="UP000199518">
    <property type="component" value="Unassembled WGS sequence"/>
</dbReference>
<gene>
    <name evidence="4" type="ORF">SAMN05421753_10383</name>
</gene>
<dbReference type="OrthoDB" id="9790048at2"/>
<evidence type="ECO:0000259" key="3">
    <source>
        <dbReference type="Pfam" id="PF12849"/>
    </source>
</evidence>
<protein>
    <submittedName>
        <fullName evidence="4">Phosphate transport system substrate-binding protein</fullName>
    </submittedName>
</protein>
<accession>A0A1I3D4D0</accession>
<dbReference type="InterPro" id="IPR024370">
    <property type="entry name" value="PBP_domain"/>
</dbReference>
<dbReference type="InterPro" id="IPR050811">
    <property type="entry name" value="Phosphate_ABC_transporter"/>
</dbReference>
<evidence type="ECO:0000313" key="4">
    <source>
        <dbReference type="EMBL" id="SFH81468.1"/>
    </source>
</evidence>
<name>A0A1I3D4D0_9PLAN</name>
<keyword evidence="5" id="KW-1185">Reference proteome</keyword>
<keyword evidence="1 2" id="KW-0732">Signal</keyword>
<dbReference type="SUPFAM" id="SSF53850">
    <property type="entry name" value="Periplasmic binding protein-like II"/>
    <property type="match status" value="1"/>
</dbReference>
<feature type="signal peptide" evidence="2">
    <location>
        <begin position="1"/>
        <end position="24"/>
    </location>
</feature>
<sequence length="324" mass="34464">MKLLGAKLLFAAAVVLAGSQSLLAQLPVDPGLPVYAHAEEVKGKITLAGSMTMSQLAAVWAESFKAMNPGAEIQLVSKGSVNAVPMVISGEADFGLLSRPITEAEVKAFHDKFGYMPTVIVPALEQIAIFVNKDNPIESLTLAQLDALFSKSLKRGAAKQATTWADVGVSGKLSNQPVICEGRRDETGLQVFFQYAILGNGEFRADIKENQSNVDMMKAIAANPGAIGFGGATFASPEVKAVKIALRQGEPAADIHDATYPLVRPLQIVINRDPKKPLTPIQQDFIKFVCSQRGQQDVIIGGLVPITARPAQIALEAVGLHTLN</sequence>
<dbReference type="RefSeq" id="WP_092048110.1">
    <property type="nucleotide sequence ID" value="NZ_FOQD01000003.1"/>
</dbReference>
<reference evidence="5" key="1">
    <citation type="submission" date="2016-10" db="EMBL/GenBank/DDBJ databases">
        <authorList>
            <person name="Varghese N."/>
            <person name="Submissions S."/>
        </authorList>
    </citation>
    <scope>NUCLEOTIDE SEQUENCE [LARGE SCALE GENOMIC DNA]</scope>
    <source>
        <strain evidence="5">DSM 26348</strain>
    </source>
</reference>
<dbReference type="STRING" id="1576369.SAMN05421753_10383"/>
<organism evidence="4 5">
    <name type="scientific">Planctomicrobium piriforme</name>
    <dbReference type="NCBI Taxonomy" id="1576369"/>
    <lineage>
        <taxon>Bacteria</taxon>
        <taxon>Pseudomonadati</taxon>
        <taxon>Planctomycetota</taxon>
        <taxon>Planctomycetia</taxon>
        <taxon>Planctomycetales</taxon>
        <taxon>Planctomycetaceae</taxon>
        <taxon>Planctomicrobium</taxon>
    </lineage>
</organism>
<dbReference type="PANTHER" id="PTHR30570">
    <property type="entry name" value="PERIPLASMIC PHOSPHATE BINDING COMPONENT OF PHOSPHATE ABC TRANSPORTER"/>
    <property type="match status" value="1"/>
</dbReference>
<dbReference type="AlphaFoldDB" id="A0A1I3D4D0"/>
<evidence type="ECO:0000256" key="1">
    <source>
        <dbReference type="ARBA" id="ARBA00022729"/>
    </source>
</evidence>
<dbReference type="EMBL" id="FOQD01000003">
    <property type="protein sequence ID" value="SFH81468.1"/>
    <property type="molecule type" value="Genomic_DNA"/>
</dbReference>
<dbReference type="Pfam" id="PF12849">
    <property type="entry name" value="PBP_like_2"/>
    <property type="match status" value="1"/>
</dbReference>
<dbReference type="Gene3D" id="3.40.190.10">
    <property type="entry name" value="Periplasmic binding protein-like II"/>
    <property type="match status" value="2"/>
</dbReference>
<proteinExistence type="predicted"/>
<feature type="chain" id="PRO_5011538224" evidence="2">
    <location>
        <begin position="25"/>
        <end position="324"/>
    </location>
</feature>
<evidence type="ECO:0000256" key="2">
    <source>
        <dbReference type="SAM" id="SignalP"/>
    </source>
</evidence>
<feature type="domain" description="PBP" evidence="3">
    <location>
        <begin position="38"/>
        <end position="292"/>
    </location>
</feature>